<reference evidence="8" key="1">
    <citation type="journal article" date="2020" name="Stud. Mycol.">
        <title>101 Dothideomycetes genomes: a test case for predicting lifestyles and emergence of pathogens.</title>
        <authorList>
            <person name="Haridas S."/>
            <person name="Albert R."/>
            <person name="Binder M."/>
            <person name="Bloem J."/>
            <person name="Labutti K."/>
            <person name="Salamov A."/>
            <person name="Andreopoulos B."/>
            <person name="Baker S."/>
            <person name="Barry K."/>
            <person name="Bills G."/>
            <person name="Bluhm B."/>
            <person name="Cannon C."/>
            <person name="Castanera R."/>
            <person name="Culley D."/>
            <person name="Daum C."/>
            <person name="Ezra D."/>
            <person name="Gonzalez J."/>
            <person name="Henrissat B."/>
            <person name="Kuo A."/>
            <person name="Liang C."/>
            <person name="Lipzen A."/>
            <person name="Lutzoni F."/>
            <person name="Magnuson J."/>
            <person name="Mondo S."/>
            <person name="Nolan M."/>
            <person name="Ohm R."/>
            <person name="Pangilinan J."/>
            <person name="Park H.-J."/>
            <person name="Ramirez L."/>
            <person name="Alfaro M."/>
            <person name="Sun H."/>
            <person name="Tritt A."/>
            <person name="Yoshinaga Y."/>
            <person name="Zwiers L.-H."/>
            <person name="Turgeon B."/>
            <person name="Goodwin S."/>
            <person name="Spatafora J."/>
            <person name="Crous P."/>
            <person name="Grigoriev I."/>
        </authorList>
    </citation>
    <scope>NUCLEOTIDE SEQUENCE</scope>
    <source>
        <strain evidence="8">CBS 207.26</strain>
    </source>
</reference>
<name>A0A6A6DT18_9PEZI</name>
<feature type="transmembrane region" description="Helical" evidence="6">
    <location>
        <begin position="207"/>
        <end position="228"/>
    </location>
</feature>
<dbReference type="AlphaFoldDB" id="A0A6A6DT18"/>
<keyword evidence="4 6" id="KW-0472">Membrane</keyword>
<feature type="transmembrane region" description="Helical" evidence="6">
    <location>
        <begin position="240"/>
        <end position="263"/>
    </location>
</feature>
<evidence type="ECO:0000256" key="4">
    <source>
        <dbReference type="ARBA" id="ARBA00023136"/>
    </source>
</evidence>
<accession>A0A6A6DT18</accession>
<dbReference type="PANTHER" id="PTHR33048:SF129">
    <property type="entry name" value="INTEGRAL MEMBRANE PROTEIN-RELATED"/>
    <property type="match status" value="1"/>
</dbReference>
<dbReference type="Pfam" id="PF20684">
    <property type="entry name" value="Fung_rhodopsin"/>
    <property type="match status" value="1"/>
</dbReference>
<keyword evidence="2 6" id="KW-0812">Transmembrane</keyword>
<evidence type="ECO:0000313" key="8">
    <source>
        <dbReference type="EMBL" id="KAF2181532.1"/>
    </source>
</evidence>
<feature type="domain" description="Rhodopsin" evidence="7">
    <location>
        <begin position="31"/>
        <end position="272"/>
    </location>
</feature>
<dbReference type="Proteomes" id="UP000800200">
    <property type="component" value="Unassembled WGS sequence"/>
</dbReference>
<dbReference type="EMBL" id="ML994652">
    <property type="protein sequence ID" value="KAF2181532.1"/>
    <property type="molecule type" value="Genomic_DNA"/>
</dbReference>
<feature type="transmembrane region" description="Helical" evidence="6">
    <location>
        <begin position="125"/>
        <end position="146"/>
    </location>
</feature>
<evidence type="ECO:0000313" key="9">
    <source>
        <dbReference type="Proteomes" id="UP000800200"/>
    </source>
</evidence>
<comment type="subcellular location">
    <subcellularLocation>
        <location evidence="1">Membrane</location>
        <topology evidence="1">Multi-pass membrane protein</topology>
    </subcellularLocation>
</comment>
<evidence type="ECO:0000256" key="6">
    <source>
        <dbReference type="SAM" id="Phobius"/>
    </source>
</evidence>
<gene>
    <name evidence="8" type="ORF">K469DRAFT_588865</name>
</gene>
<evidence type="ECO:0000256" key="1">
    <source>
        <dbReference type="ARBA" id="ARBA00004141"/>
    </source>
</evidence>
<evidence type="ECO:0000256" key="2">
    <source>
        <dbReference type="ARBA" id="ARBA00022692"/>
    </source>
</evidence>
<comment type="similarity">
    <text evidence="5">Belongs to the SAT4 family.</text>
</comment>
<keyword evidence="3 6" id="KW-1133">Transmembrane helix</keyword>
<organism evidence="8 9">
    <name type="scientific">Zopfia rhizophila CBS 207.26</name>
    <dbReference type="NCBI Taxonomy" id="1314779"/>
    <lineage>
        <taxon>Eukaryota</taxon>
        <taxon>Fungi</taxon>
        <taxon>Dikarya</taxon>
        <taxon>Ascomycota</taxon>
        <taxon>Pezizomycotina</taxon>
        <taxon>Dothideomycetes</taxon>
        <taxon>Dothideomycetes incertae sedis</taxon>
        <taxon>Zopfiaceae</taxon>
        <taxon>Zopfia</taxon>
    </lineage>
</organism>
<evidence type="ECO:0000256" key="5">
    <source>
        <dbReference type="ARBA" id="ARBA00038359"/>
    </source>
</evidence>
<dbReference type="InterPro" id="IPR052337">
    <property type="entry name" value="SAT4-like"/>
</dbReference>
<evidence type="ECO:0000256" key="3">
    <source>
        <dbReference type="ARBA" id="ARBA00022989"/>
    </source>
</evidence>
<proteinExistence type="inferred from homology"/>
<keyword evidence="9" id="KW-1185">Reference proteome</keyword>
<evidence type="ECO:0000259" key="7">
    <source>
        <dbReference type="Pfam" id="PF20684"/>
    </source>
</evidence>
<feature type="transmembrane region" description="Helical" evidence="6">
    <location>
        <begin position="175"/>
        <end position="195"/>
    </location>
</feature>
<protein>
    <recommendedName>
        <fullName evidence="7">Rhodopsin domain-containing protein</fullName>
    </recommendedName>
</protein>
<feature type="transmembrane region" description="Helical" evidence="6">
    <location>
        <begin position="47"/>
        <end position="70"/>
    </location>
</feature>
<feature type="transmembrane region" description="Helical" evidence="6">
    <location>
        <begin position="90"/>
        <end position="113"/>
    </location>
</feature>
<dbReference type="OrthoDB" id="3934549at2759"/>
<dbReference type="PANTHER" id="PTHR33048">
    <property type="entry name" value="PTH11-LIKE INTEGRAL MEMBRANE PROTEIN (AFU_ORTHOLOGUE AFUA_5G11245)"/>
    <property type="match status" value="1"/>
</dbReference>
<feature type="transmembrane region" description="Helical" evidence="6">
    <location>
        <begin position="12"/>
        <end position="35"/>
    </location>
</feature>
<dbReference type="InterPro" id="IPR049326">
    <property type="entry name" value="Rhodopsin_dom_fungi"/>
</dbReference>
<dbReference type="GO" id="GO:0016020">
    <property type="term" value="C:membrane"/>
    <property type="evidence" value="ECO:0007669"/>
    <property type="project" value="UniProtKB-SubCell"/>
</dbReference>
<sequence length="357" mass="40120">MSPHPPDETRAPTLLAVTWTLYIFVSAVFGLRIYARSRPTTVLGWDDIAMTVAFLALSIQMGLLIPRVNYGLGHHNYYIPPENRKEAMRLLFITQLLWIWAIAMCKISVAFMFLRIKREKRWLIFLYLSILLQVATAIASNVAQFVRCQPVAAQWDPTIAGAKCWGLTGTQANVYVNSAIVIVTDFIFSCLPITFIRKINRPMREKIVLCILMRLSLVATSASIAKTMCIKNFGKTGDTLWVGIDIAILSFVELQLGIIAASVPCLKSIIERSLNHLGLISSIPNTTSHAETDYMTHHSLKRLKMGSLRRISQIYTRQERVGDGPSEENILPLELTELGEGKSVRTTEIRKEGELKD</sequence>